<proteinExistence type="predicted"/>
<name>I4AF21_BERLS</name>
<evidence type="ECO:0000313" key="2">
    <source>
        <dbReference type="Proteomes" id="UP000006054"/>
    </source>
</evidence>
<dbReference type="EMBL" id="CP003345">
    <property type="protein sequence ID" value="AFM02556.1"/>
    <property type="molecule type" value="Genomic_DNA"/>
</dbReference>
<dbReference type="PATRIC" id="fig|880071.3.peg.48"/>
<keyword evidence="2" id="KW-1185">Reference proteome</keyword>
<organism evidence="1 2">
    <name type="scientific">Bernardetia litoralis (strain ATCC 23117 / DSM 6794 / NBRC 15988 / NCIMB 1366 / Fx l1 / Sio-4)</name>
    <name type="common">Flexibacter litoralis</name>
    <dbReference type="NCBI Taxonomy" id="880071"/>
    <lineage>
        <taxon>Bacteria</taxon>
        <taxon>Pseudomonadati</taxon>
        <taxon>Bacteroidota</taxon>
        <taxon>Cytophagia</taxon>
        <taxon>Cytophagales</taxon>
        <taxon>Bernardetiaceae</taxon>
        <taxon>Bernardetia</taxon>
    </lineage>
</organism>
<gene>
    <name evidence="1" type="ordered locus">Fleli_0045</name>
</gene>
<evidence type="ECO:0000313" key="1">
    <source>
        <dbReference type="EMBL" id="AFM02556.1"/>
    </source>
</evidence>
<sequence length="114" mass="13471">MRLLLLMPLLRKQATLLIKRVEESYNKSFEKESFFNDVVKLSLLPKRNIINKQLFLGAKQCVLFLSSTDFSKKNKKFTSTKKLYTHFDILPVFFSIKCEKEVGFFDFTNLYTDI</sequence>
<dbReference type="AlphaFoldDB" id="I4AF21"/>
<dbReference type="Proteomes" id="UP000006054">
    <property type="component" value="Chromosome"/>
</dbReference>
<dbReference type="HOGENOM" id="CLU_2117425_0_0_10"/>
<protein>
    <submittedName>
        <fullName evidence="1">Uncharacterized protein</fullName>
    </submittedName>
</protein>
<accession>I4AF21</accession>
<reference evidence="2" key="1">
    <citation type="submission" date="2012-06" db="EMBL/GenBank/DDBJ databases">
        <title>The complete genome of Flexibacter litoralis DSM 6794.</title>
        <authorList>
            <person name="Lucas S."/>
            <person name="Copeland A."/>
            <person name="Lapidus A."/>
            <person name="Glavina del Rio T."/>
            <person name="Dalin E."/>
            <person name="Tice H."/>
            <person name="Bruce D."/>
            <person name="Goodwin L."/>
            <person name="Pitluck S."/>
            <person name="Peters L."/>
            <person name="Ovchinnikova G."/>
            <person name="Lu M."/>
            <person name="Kyrpides N."/>
            <person name="Mavromatis K."/>
            <person name="Ivanova N."/>
            <person name="Brettin T."/>
            <person name="Detter J.C."/>
            <person name="Han C."/>
            <person name="Larimer F."/>
            <person name="Land M."/>
            <person name="Hauser L."/>
            <person name="Markowitz V."/>
            <person name="Cheng J.-F."/>
            <person name="Hugenholtz P."/>
            <person name="Woyke T."/>
            <person name="Wu D."/>
            <person name="Spring S."/>
            <person name="Lang E."/>
            <person name="Kopitz M."/>
            <person name="Brambilla E."/>
            <person name="Klenk H.-P."/>
            <person name="Eisen J.A."/>
        </authorList>
    </citation>
    <scope>NUCLEOTIDE SEQUENCE [LARGE SCALE GENOMIC DNA]</scope>
    <source>
        <strain evidence="2">ATCC 23117 / DSM 6794 / NBRC 15988 / NCIMB 1366 / Sio-4</strain>
    </source>
</reference>
<dbReference type="KEGG" id="fli:Fleli_0045"/>
<dbReference type="RefSeq" id="WP_014796025.1">
    <property type="nucleotide sequence ID" value="NC_018018.1"/>
</dbReference>